<proteinExistence type="predicted"/>
<evidence type="ECO:0000313" key="2">
    <source>
        <dbReference type="Proteomes" id="UP000311919"/>
    </source>
</evidence>
<comment type="caution">
    <text evidence="1">The sequence shown here is derived from an EMBL/GenBank/DDBJ whole genome shotgun (WGS) entry which is preliminary data.</text>
</comment>
<dbReference type="Proteomes" id="UP000311919">
    <property type="component" value="Unassembled WGS sequence"/>
</dbReference>
<dbReference type="EMBL" id="SKCS01000403">
    <property type="protein sequence ID" value="TNN08763.1"/>
    <property type="molecule type" value="Genomic_DNA"/>
</dbReference>
<dbReference type="AlphaFoldDB" id="A0A4Z2CX06"/>
<name>A0A4Z2CX06_SCHJA</name>
<organism evidence="1 2">
    <name type="scientific">Schistosoma japonicum</name>
    <name type="common">Blood fluke</name>
    <dbReference type="NCBI Taxonomy" id="6182"/>
    <lineage>
        <taxon>Eukaryota</taxon>
        <taxon>Metazoa</taxon>
        <taxon>Spiralia</taxon>
        <taxon>Lophotrochozoa</taxon>
        <taxon>Platyhelminthes</taxon>
        <taxon>Trematoda</taxon>
        <taxon>Digenea</taxon>
        <taxon>Strigeidida</taxon>
        <taxon>Schistosomatoidea</taxon>
        <taxon>Schistosomatidae</taxon>
        <taxon>Schistosoma</taxon>
    </lineage>
</organism>
<gene>
    <name evidence="1" type="ORF">EWB00_006763</name>
</gene>
<reference evidence="1 2" key="1">
    <citation type="submission" date="2019-03" db="EMBL/GenBank/DDBJ databases">
        <title>An improved genome assembly of the fluke Schistosoma japonicum.</title>
        <authorList>
            <person name="Hu W."/>
            <person name="Luo F."/>
            <person name="Yin M."/>
            <person name="Mo X."/>
            <person name="Sun C."/>
            <person name="Wu Q."/>
            <person name="Zhu B."/>
            <person name="Xiang M."/>
            <person name="Wang J."/>
            <person name="Wang Y."/>
            <person name="Zhang T."/>
            <person name="Xu B."/>
            <person name="Zheng H."/>
            <person name="Feng Z."/>
        </authorList>
    </citation>
    <scope>NUCLEOTIDE SEQUENCE [LARGE SCALE GENOMIC DNA]</scope>
    <source>
        <strain evidence="1">HuSjv2</strain>
        <tissue evidence="1">Worms</tissue>
    </source>
</reference>
<dbReference type="OrthoDB" id="6220781at2759"/>
<accession>A0A4Z2CX06</accession>
<evidence type="ECO:0000313" key="1">
    <source>
        <dbReference type="EMBL" id="TNN08763.1"/>
    </source>
</evidence>
<keyword evidence="2" id="KW-1185">Reference proteome</keyword>
<sequence>MQSSFMPSRNLPLLSNVHSQTVNKPIITGTIGLYHPFENHLIINDKNNYTAEIINRLPRERDHNLLYPALRNNWNYKYSKPEFHYNLSNFRRYRIHKLNNEKHKQVSDIFTQDYCDTCCAQQVVGGTFGCRRNVDYAKSTTTSLQTNQSSLNHSRFEEDLWKDHYGYLYERLNSHPTVNV</sequence>
<protein>
    <submittedName>
        <fullName evidence="1">Uncharacterized protein</fullName>
    </submittedName>
</protein>